<dbReference type="GO" id="GO:0004672">
    <property type="term" value="F:protein kinase activity"/>
    <property type="evidence" value="ECO:0007669"/>
    <property type="project" value="InterPro"/>
</dbReference>
<dbReference type="Proteomes" id="UP000265515">
    <property type="component" value="Unassembled WGS sequence"/>
</dbReference>
<evidence type="ECO:0000256" key="5">
    <source>
        <dbReference type="ARBA" id="ARBA00022741"/>
    </source>
</evidence>
<evidence type="ECO:0000256" key="10">
    <source>
        <dbReference type="PROSITE-ProRule" id="PRU10141"/>
    </source>
</evidence>
<proteinExistence type="predicted"/>
<dbReference type="CDD" id="cd14066">
    <property type="entry name" value="STKc_IRAK"/>
    <property type="match status" value="1"/>
</dbReference>
<dbReference type="EMBL" id="BFEA01000695">
    <property type="protein sequence ID" value="GBG88802.1"/>
    <property type="molecule type" value="Genomic_DNA"/>
</dbReference>
<feature type="binding site" evidence="10">
    <location>
        <position position="770"/>
    </location>
    <ligand>
        <name>ATP</name>
        <dbReference type="ChEBI" id="CHEBI:30616"/>
    </ligand>
</feature>
<accession>A0A388M2T8</accession>
<dbReference type="PANTHER" id="PTHR47974:SF9">
    <property type="entry name" value="RECEPTOR-LIKE SERINE_THREONINE-PROTEIN KINASE"/>
    <property type="match status" value="1"/>
</dbReference>
<evidence type="ECO:0000256" key="2">
    <source>
        <dbReference type="ARBA" id="ARBA00022679"/>
    </source>
</evidence>
<gene>
    <name evidence="14" type="ORF">CBR_g48417</name>
</gene>
<dbReference type="OrthoDB" id="4062651at2759"/>
<protein>
    <recommendedName>
        <fullName evidence="13">Protein kinase domain-containing protein</fullName>
    </recommendedName>
</protein>
<keyword evidence="15" id="KW-1185">Reference proteome</keyword>
<evidence type="ECO:0000256" key="1">
    <source>
        <dbReference type="ARBA" id="ARBA00004167"/>
    </source>
</evidence>
<evidence type="ECO:0000256" key="6">
    <source>
        <dbReference type="ARBA" id="ARBA00022777"/>
    </source>
</evidence>
<sequence>MDLMASARGRWHAAAQYEKIRQLVGHRAVPFGRHLGFADFWSSTSGMDIKISLRPAIRIRPHHQIMYRTQPATATIKLKSSPTVGRMGGQLVMTVAVALNLLVLCPICQCFPSKLSSQLSQADALGANGAFGGMSMGIDHERCDNVKYLTKGWASPMSLEGHPHESLQRSEENKQTVAQEDGMGQVVTNHFVSSAMTFTPSTIGLETAGSGDRRTINFMVGGGRERREGPSWARHQNEGRPDVPEGSDMALASTFLRGTPGSAALHLGTRSIMRMAMQQTLADTQEEQQKMPLQLKEDRREESIEVTVHDMKSLYAAMHSPNITARSSYVIIIRRNLLYQNDWFSRTIIIDRDANLTLRGECGNRRCVIDAGPGSNLCLTPSSAWGSFSIHNLEFQHFCFSFIATRVKLWNCVFRRCRQMRFKWHRTEERYRSRAQMAAIDSCDFIGTQGTVQIDGFPPEGCISNSRFIPDSTDKDVSPPALHLKSVGMSNSNSFSISNCTFGKVTPPGRSVAMADVTLHVDNNDYQPLVHDVTFTGCRFVGGSRMNIEIEMLNITSSSSHAHIVKVHFCNTLFDRTSSPQSSAHLEKPDVNVRWFGSEDSEALRPFNAVIGYCQLGRINDARDFRVKSNHQNYTNLSNLQVLRQSTGICAKCNLSAVCGNHPGPRLPPQAGKSRATLPTHWIIVLSILSLLGASLLILIILLILWRGNQIIDEKRKAGALPEDVQHLRVFSLKELREATGNFTTILGRGGSGVVYKARLAGTRDVVAVKSLKERHWRSERDFLHEVAILGRVAHKNLVELQGFCHEEERYFLVYEFAPNGTLKDHLHNSSCGLLLTWPTRVRIAHDVAKALEFLHHLLSPPLVHRDIKPENVLLLDDLTPKVADFGLCRKINSQGGCLNTDPAGTLGYMGPEVYRGLDVTEKVDVYSFGVLLLEIITGKRPFGKDFSLVRWVKSIAKDQTSAMELADKNLQGAFDPVQLYLLTCVARRCICRTAQDRPSMEKVAQALEMIQGLNLVGTDSSTTDECTEVSIKCMAALSEPTRAWEDEDSSIANAEDGADCSA</sequence>
<evidence type="ECO:0000256" key="8">
    <source>
        <dbReference type="ARBA" id="ARBA00022989"/>
    </source>
</evidence>
<dbReference type="InterPro" id="IPR000719">
    <property type="entry name" value="Prot_kinase_dom"/>
</dbReference>
<dbReference type="Gramene" id="GBG88802">
    <property type="protein sequence ID" value="GBG88802"/>
    <property type="gene ID" value="CBR_g48417"/>
</dbReference>
<dbReference type="SUPFAM" id="SSF56112">
    <property type="entry name" value="Protein kinase-like (PK-like)"/>
    <property type="match status" value="1"/>
</dbReference>
<dbReference type="PROSITE" id="PS00107">
    <property type="entry name" value="PROTEIN_KINASE_ATP"/>
    <property type="match status" value="1"/>
</dbReference>
<dbReference type="Gene3D" id="3.30.200.20">
    <property type="entry name" value="Phosphorylase Kinase, domain 1"/>
    <property type="match status" value="1"/>
</dbReference>
<dbReference type="SMART" id="SM00220">
    <property type="entry name" value="S_TKc"/>
    <property type="match status" value="1"/>
</dbReference>
<keyword evidence="3 12" id="KW-0812">Transmembrane</keyword>
<evidence type="ECO:0000256" key="9">
    <source>
        <dbReference type="ARBA" id="ARBA00023136"/>
    </source>
</evidence>
<feature type="region of interest" description="Disordered" evidence="11">
    <location>
        <begin position="222"/>
        <end position="245"/>
    </location>
</feature>
<keyword evidence="6" id="KW-0418">Kinase</keyword>
<comment type="subcellular location">
    <subcellularLocation>
        <location evidence="1">Membrane</location>
        <topology evidence="1">Single-pass membrane protein</topology>
    </subcellularLocation>
</comment>
<evidence type="ECO:0000256" key="7">
    <source>
        <dbReference type="ARBA" id="ARBA00022840"/>
    </source>
</evidence>
<dbReference type="STRING" id="69332.A0A388M2T8"/>
<comment type="caution">
    <text evidence="14">The sequence shown here is derived from an EMBL/GenBank/DDBJ whole genome shotgun (WGS) entry which is preliminary data.</text>
</comment>
<keyword evidence="2" id="KW-0808">Transferase</keyword>
<evidence type="ECO:0000256" key="11">
    <source>
        <dbReference type="SAM" id="MobiDB-lite"/>
    </source>
</evidence>
<dbReference type="GO" id="GO:0016020">
    <property type="term" value="C:membrane"/>
    <property type="evidence" value="ECO:0007669"/>
    <property type="project" value="UniProtKB-SubCell"/>
</dbReference>
<dbReference type="InterPro" id="IPR017441">
    <property type="entry name" value="Protein_kinase_ATP_BS"/>
</dbReference>
<dbReference type="Gene3D" id="1.10.510.10">
    <property type="entry name" value="Transferase(Phosphotransferase) domain 1"/>
    <property type="match status" value="1"/>
</dbReference>
<feature type="transmembrane region" description="Helical" evidence="12">
    <location>
        <begin position="682"/>
        <end position="706"/>
    </location>
</feature>
<evidence type="ECO:0000313" key="15">
    <source>
        <dbReference type="Proteomes" id="UP000265515"/>
    </source>
</evidence>
<feature type="compositionally biased region" description="Basic and acidic residues" evidence="11">
    <location>
        <begin position="223"/>
        <end position="243"/>
    </location>
</feature>
<evidence type="ECO:0000256" key="12">
    <source>
        <dbReference type="SAM" id="Phobius"/>
    </source>
</evidence>
<dbReference type="InterPro" id="IPR011009">
    <property type="entry name" value="Kinase-like_dom_sf"/>
</dbReference>
<dbReference type="AlphaFoldDB" id="A0A388M2T8"/>
<dbReference type="PROSITE" id="PS00108">
    <property type="entry name" value="PROTEIN_KINASE_ST"/>
    <property type="match status" value="1"/>
</dbReference>
<dbReference type="InterPro" id="IPR008271">
    <property type="entry name" value="Ser/Thr_kinase_AS"/>
</dbReference>
<dbReference type="SUPFAM" id="SSF51126">
    <property type="entry name" value="Pectin lyase-like"/>
    <property type="match status" value="1"/>
</dbReference>
<name>A0A388M2T8_CHABU</name>
<reference evidence="14 15" key="1">
    <citation type="journal article" date="2018" name="Cell">
        <title>The Chara Genome: Secondary Complexity and Implications for Plant Terrestrialization.</title>
        <authorList>
            <person name="Nishiyama T."/>
            <person name="Sakayama H."/>
            <person name="Vries J.D."/>
            <person name="Buschmann H."/>
            <person name="Saint-Marcoux D."/>
            <person name="Ullrich K.K."/>
            <person name="Haas F.B."/>
            <person name="Vanderstraeten L."/>
            <person name="Becker D."/>
            <person name="Lang D."/>
            <person name="Vosolsobe S."/>
            <person name="Rombauts S."/>
            <person name="Wilhelmsson P.K.I."/>
            <person name="Janitza P."/>
            <person name="Kern R."/>
            <person name="Heyl A."/>
            <person name="Rumpler F."/>
            <person name="Villalobos L.I.A.C."/>
            <person name="Clay J.M."/>
            <person name="Skokan R."/>
            <person name="Toyoda A."/>
            <person name="Suzuki Y."/>
            <person name="Kagoshima H."/>
            <person name="Schijlen E."/>
            <person name="Tajeshwar N."/>
            <person name="Catarino B."/>
            <person name="Hetherington A.J."/>
            <person name="Saltykova A."/>
            <person name="Bonnot C."/>
            <person name="Breuninger H."/>
            <person name="Symeonidi A."/>
            <person name="Radhakrishnan G.V."/>
            <person name="Van Nieuwerburgh F."/>
            <person name="Deforce D."/>
            <person name="Chang C."/>
            <person name="Karol K.G."/>
            <person name="Hedrich R."/>
            <person name="Ulvskov P."/>
            <person name="Glockner G."/>
            <person name="Delwiche C.F."/>
            <person name="Petrasek J."/>
            <person name="Van de Peer Y."/>
            <person name="Friml J."/>
            <person name="Beilby M."/>
            <person name="Dolan L."/>
            <person name="Kohara Y."/>
            <person name="Sugano S."/>
            <person name="Fujiyama A."/>
            <person name="Delaux P.-M."/>
            <person name="Quint M."/>
            <person name="TheiBen G."/>
            <person name="Hagemann M."/>
            <person name="Harholt J."/>
            <person name="Dunand C."/>
            <person name="Zachgo S."/>
            <person name="Langdale J."/>
            <person name="Maumus F."/>
            <person name="Straeten D.V.D."/>
            <person name="Gould S.B."/>
            <person name="Rensing S.A."/>
        </authorList>
    </citation>
    <scope>NUCLEOTIDE SEQUENCE [LARGE SCALE GENOMIC DNA]</scope>
    <source>
        <strain evidence="14 15">S276</strain>
    </source>
</reference>
<evidence type="ECO:0000259" key="13">
    <source>
        <dbReference type="PROSITE" id="PS50011"/>
    </source>
</evidence>
<dbReference type="PANTHER" id="PTHR47974">
    <property type="entry name" value="OS07G0415500 PROTEIN"/>
    <property type="match status" value="1"/>
</dbReference>
<dbReference type="PROSITE" id="PS50011">
    <property type="entry name" value="PROTEIN_KINASE_DOM"/>
    <property type="match status" value="1"/>
</dbReference>
<dbReference type="InterPro" id="IPR011050">
    <property type="entry name" value="Pectin_lyase_fold/virulence"/>
</dbReference>
<evidence type="ECO:0000256" key="4">
    <source>
        <dbReference type="ARBA" id="ARBA00022729"/>
    </source>
</evidence>
<keyword evidence="8 12" id="KW-1133">Transmembrane helix</keyword>
<keyword evidence="5 10" id="KW-0547">Nucleotide-binding</keyword>
<evidence type="ECO:0000256" key="3">
    <source>
        <dbReference type="ARBA" id="ARBA00022692"/>
    </source>
</evidence>
<organism evidence="14 15">
    <name type="scientific">Chara braunii</name>
    <name type="common">Braun's stonewort</name>
    <dbReference type="NCBI Taxonomy" id="69332"/>
    <lineage>
        <taxon>Eukaryota</taxon>
        <taxon>Viridiplantae</taxon>
        <taxon>Streptophyta</taxon>
        <taxon>Charophyceae</taxon>
        <taxon>Charales</taxon>
        <taxon>Characeae</taxon>
        <taxon>Chara</taxon>
    </lineage>
</organism>
<keyword evidence="4" id="KW-0732">Signal</keyword>
<evidence type="ECO:0000313" key="14">
    <source>
        <dbReference type="EMBL" id="GBG88802.1"/>
    </source>
</evidence>
<dbReference type="GO" id="GO:0005524">
    <property type="term" value="F:ATP binding"/>
    <property type="evidence" value="ECO:0007669"/>
    <property type="project" value="UniProtKB-UniRule"/>
</dbReference>
<keyword evidence="7 10" id="KW-0067">ATP-binding</keyword>
<feature type="domain" description="Protein kinase" evidence="13">
    <location>
        <begin position="741"/>
        <end position="1011"/>
    </location>
</feature>
<dbReference type="Pfam" id="PF00069">
    <property type="entry name" value="Pkinase"/>
    <property type="match status" value="1"/>
</dbReference>
<keyword evidence="9 12" id="KW-0472">Membrane</keyword>